<evidence type="ECO:0000259" key="1">
    <source>
        <dbReference type="SMART" id="SM00065"/>
    </source>
</evidence>
<dbReference type="EMBL" id="QGTJ01000016">
    <property type="protein sequence ID" value="PWV58514.1"/>
    <property type="molecule type" value="Genomic_DNA"/>
</dbReference>
<keyword evidence="3" id="KW-1185">Reference proteome</keyword>
<evidence type="ECO:0000313" key="2">
    <source>
        <dbReference type="EMBL" id="PWV58514.1"/>
    </source>
</evidence>
<dbReference type="InterPro" id="IPR003018">
    <property type="entry name" value="GAF"/>
</dbReference>
<protein>
    <submittedName>
        <fullName evidence="2">GAF domain-containing protein</fullName>
    </submittedName>
</protein>
<gene>
    <name evidence="2" type="ORF">C7443_11620</name>
</gene>
<dbReference type="Pfam" id="PF01590">
    <property type="entry name" value="GAF"/>
    <property type="match status" value="1"/>
</dbReference>
<dbReference type="OrthoDB" id="6116130at2"/>
<sequence>MSAEPARPLIAGETELLERLQALVALIGSRGNGDDQLPALAAMAAELLQADACSIMLFKDDTSDNERQLRVSAHYGELPSAAYQQRVRLGEGIAGQVAASGRAILVPDVTQSDFAACRKRERGSFICAPIQVNDHICGVLNVCRNTSPLSFREEDLAIAGIVALLFGLALELARLQGVLRSRFALRAMARELRENRDLDPGTLGRDSERMARLLGRTFFRELDSAGFGTDRILTAATEVIAELGRNVGKTRSNE</sequence>
<dbReference type="InterPro" id="IPR029016">
    <property type="entry name" value="GAF-like_dom_sf"/>
</dbReference>
<organism evidence="2 3">
    <name type="scientific">Plasticicumulans acidivorans</name>
    <dbReference type="NCBI Taxonomy" id="886464"/>
    <lineage>
        <taxon>Bacteria</taxon>
        <taxon>Pseudomonadati</taxon>
        <taxon>Pseudomonadota</taxon>
        <taxon>Gammaproteobacteria</taxon>
        <taxon>Candidatus Competibacteraceae</taxon>
        <taxon>Plasticicumulans</taxon>
    </lineage>
</organism>
<dbReference type="SMART" id="SM00065">
    <property type="entry name" value="GAF"/>
    <property type="match status" value="1"/>
</dbReference>
<evidence type="ECO:0000313" key="3">
    <source>
        <dbReference type="Proteomes" id="UP000246569"/>
    </source>
</evidence>
<reference evidence="2 3" key="1">
    <citation type="submission" date="2018-05" db="EMBL/GenBank/DDBJ databases">
        <title>Genomic Encyclopedia of Type Strains, Phase IV (KMG-IV): sequencing the most valuable type-strain genomes for metagenomic binning, comparative biology and taxonomic classification.</title>
        <authorList>
            <person name="Goeker M."/>
        </authorList>
    </citation>
    <scope>NUCLEOTIDE SEQUENCE [LARGE SCALE GENOMIC DNA]</scope>
    <source>
        <strain evidence="2 3">DSM 23606</strain>
    </source>
</reference>
<proteinExistence type="predicted"/>
<comment type="caution">
    <text evidence="2">The sequence shown here is derived from an EMBL/GenBank/DDBJ whole genome shotgun (WGS) entry which is preliminary data.</text>
</comment>
<dbReference type="AlphaFoldDB" id="A0A317MRQ5"/>
<name>A0A317MRQ5_9GAMM</name>
<dbReference type="SUPFAM" id="SSF55781">
    <property type="entry name" value="GAF domain-like"/>
    <property type="match status" value="1"/>
</dbReference>
<dbReference type="Proteomes" id="UP000246569">
    <property type="component" value="Unassembled WGS sequence"/>
</dbReference>
<dbReference type="Gene3D" id="3.30.450.40">
    <property type="match status" value="1"/>
</dbReference>
<feature type="domain" description="GAF" evidence="1">
    <location>
        <begin position="32"/>
        <end position="180"/>
    </location>
</feature>
<accession>A0A317MRQ5</accession>
<dbReference type="RefSeq" id="WP_110020479.1">
    <property type="nucleotide sequence ID" value="NZ_QGTJ01000016.1"/>
</dbReference>